<sequence length="431" mass="45808">MKLELQKAKVKDIAWGAKTALLADGTLQICREEFLAAAADGAHFKTLGAELARPGESVRICPVKDVIEPRYKTEGPGQVFPGMVSGVETVGSGKTFVLDGAAVVTCGRIVGFQEGIVDMGGEGAKYTPFSKTMNAVLVFEPVEGLEAHEYEKACRMAGFRAALYVAKAVWEAGAPAVETQSFELPPFAEAMKAYPELPKVAYIYMLQTQGLLHDTYVYGVDAKRIIPSLIHPNETMDGAIVSGNCVSACDKNSSYVHQNNPVIRSLYARHGKDINFVGVIITNENVTLADKQRSSSYAVKLASMLGVDGVVISEEGFGNPDADLIMNCRKAEQAGIKTALITDEYAGRDGASQSLADAAKEADAVVTAGNANMIVVLPPMEKLIGFPDYTDVIAGGFDGSLKADGSIEVELQAVTGATCELGFCTLSAKTW</sequence>
<dbReference type="Proteomes" id="UP000027665">
    <property type="component" value="Unassembled WGS sequence"/>
</dbReference>
<protein>
    <submittedName>
        <fullName evidence="3">Beta-aspartyl peptidase</fullName>
    </submittedName>
</protein>
<dbReference type="GO" id="GO:0050485">
    <property type="term" value="F:oxidoreductase activity, acting on X-H and Y-H to form an X-Y bond, with a disulfide as acceptor"/>
    <property type="evidence" value="ECO:0007669"/>
    <property type="project" value="InterPro"/>
</dbReference>
<feature type="modified residue" description="Pyruvic acid (Cys)" evidence="2">
    <location>
        <position position="245"/>
    </location>
</feature>
<dbReference type="eggNOG" id="ENOG502Z7RC">
    <property type="taxonomic scope" value="Bacteria"/>
</dbReference>
<keyword evidence="1" id="KW-0704">Schiff base</keyword>
<evidence type="ECO:0000256" key="2">
    <source>
        <dbReference type="PIRSR" id="PIRSR011588-51"/>
    </source>
</evidence>
<reference evidence="3 4" key="1">
    <citation type="submission" date="2014-04" db="EMBL/GenBank/DDBJ databases">
        <title>Draft Genome Sequence of Synergistes jonesii.</title>
        <authorList>
            <person name="Coil D.A."/>
            <person name="Eisen J.A."/>
            <person name="Holland-Moritz H.E."/>
        </authorList>
    </citation>
    <scope>NUCLEOTIDE SEQUENCE [LARGE SCALE GENOMIC DNA]</scope>
    <source>
        <strain evidence="3 4">78-1</strain>
    </source>
</reference>
<dbReference type="RefSeq" id="WP_037977140.1">
    <property type="nucleotide sequence ID" value="NZ_JMKI01000037.1"/>
</dbReference>
<dbReference type="Pfam" id="PF09338">
    <property type="entry name" value="Gly_reductase"/>
    <property type="match status" value="1"/>
</dbReference>
<dbReference type="STRING" id="2754.EH55_07415"/>
<dbReference type="OrthoDB" id="583at2"/>
<dbReference type="PIRSF" id="PIRSF011588">
    <property type="entry name" value="Gly_sarc_betain_red_a/b"/>
    <property type="match status" value="1"/>
</dbReference>
<dbReference type="InterPro" id="IPR015417">
    <property type="entry name" value="Gly_reductase_pB_sua/b"/>
</dbReference>
<organism evidence="3 4">
    <name type="scientific">Synergistes jonesii</name>
    <dbReference type="NCBI Taxonomy" id="2754"/>
    <lineage>
        <taxon>Bacteria</taxon>
        <taxon>Thermotogati</taxon>
        <taxon>Synergistota</taxon>
        <taxon>Synergistia</taxon>
        <taxon>Synergistales</taxon>
        <taxon>Synergistaceae</taxon>
        <taxon>Synergistes</taxon>
    </lineage>
</organism>
<keyword evidence="2" id="KW-0670">Pyruvate</keyword>
<feature type="active site" description="Schiff-base intermediate with substrate; via pyruvic acid" evidence="1">
    <location>
        <position position="245"/>
    </location>
</feature>
<dbReference type="AlphaFoldDB" id="A0A073IN59"/>
<evidence type="ECO:0000313" key="4">
    <source>
        <dbReference type="Proteomes" id="UP000027665"/>
    </source>
</evidence>
<comment type="caution">
    <text evidence="3">The sequence shown here is derived from an EMBL/GenBank/DDBJ whole genome shotgun (WGS) entry which is preliminary data.</text>
</comment>
<dbReference type="PATRIC" id="fig|2754.20.peg.2264"/>
<evidence type="ECO:0000256" key="1">
    <source>
        <dbReference type="PIRSR" id="PIRSR011588-50"/>
    </source>
</evidence>
<dbReference type="InterPro" id="IPR016585">
    <property type="entry name" value="Gly/sarc/bet_Rdtase_B_asu/bsu"/>
</dbReference>
<proteinExistence type="predicted"/>
<name>A0A073IN59_9BACT</name>
<accession>A0A073IN59</accession>
<gene>
    <name evidence="3" type="ORF">EH55_07415</name>
</gene>
<dbReference type="EMBL" id="JMKI01000037">
    <property type="protein sequence ID" value="KEJ91793.1"/>
    <property type="molecule type" value="Genomic_DNA"/>
</dbReference>
<keyword evidence="4" id="KW-1185">Reference proteome</keyword>
<dbReference type="GeneID" id="90984070"/>
<evidence type="ECO:0000313" key="3">
    <source>
        <dbReference type="EMBL" id="KEJ91793.1"/>
    </source>
</evidence>